<gene>
    <name evidence="3" type="ORF">ACFOWE_19210</name>
</gene>
<dbReference type="RefSeq" id="WP_377289687.1">
    <property type="nucleotide sequence ID" value="NZ_JBHSBM010000022.1"/>
</dbReference>
<reference evidence="4" key="1">
    <citation type="journal article" date="2019" name="Int. J. Syst. Evol. Microbiol.">
        <title>The Global Catalogue of Microorganisms (GCM) 10K type strain sequencing project: providing services to taxonomists for standard genome sequencing and annotation.</title>
        <authorList>
            <consortium name="The Broad Institute Genomics Platform"/>
            <consortium name="The Broad Institute Genome Sequencing Center for Infectious Disease"/>
            <person name="Wu L."/>
            <person name="Ma J."/>
        </authorList>
    </citation>
    <scope>NUCLEOTIDE SEQUENCE [LARGE SCALE GENOMIC DNA]</scope>
    <source>
        <strain evidence="4">TBRC 4489</strain>
    </source>
</reference>
<evidence type="ECO:0000313" key="4">
    <source>
        <dbReference type="Proteomes" id="UP001595850"/>
    </source>
</evidence>
<feature type="compositionally biased region" description="Low complexity" evidence="1">
    <location>
        <begin position="20"/>
        <end position="35"/>
    </location>
</feature>
<feature type="transmembrane region" description="Helical" evidence="2">
    <location>
        <begin position="432"/>
        <end position="454"/>
    </location>
</feature>
<evidence type="ECO:0000313" key="3">
    <source>
        <dbReference type="EMBL" id="MFC4060439.1"/>
    </source>
</evidence>
<feature type="transmembrane region" description="Helical" evidence="2">
    <location>
        <begin position="381"/>
        <end position="400"/>
    </location>
</feature>
<accession>A0ABV8I8Y9</accession>
<feature type="transmembrane region" description="Helical" evidence="2">
    <location>
        <begin position="88"/>
        <end position="110"/>
    </location>
</feature>
<dbReference type="EMBL" id="JBHSBM010000022">
    <property type="protein sequence ID" value="MFC4060439.1"/>
    <property type="molecule type" value="Genomic_DNA"/>
</dbReference>
<feature type="transmembrane region" description="Helical" evidence="2">
    <location>
        <begin position="250"/>
        <end position="272"/>
    </location>
</feature>
<feature type="compositionally biased region" description="Pro residues" evidence="1">
    <location>
        <begin position="7"/>
        <end position="19"/>
    </location>
</feature>
<keyword evidence="2" id="KW-0812">Transmembrane</keyword>
<evidence type="ECO:0000256" key="2">
    <source>
        <dbReference type="SAM" id="Phobius"/>
    </source>
</evidence>
<sequence>MSGTPAVPSPPSLSPPSAPRPAAEPGTTGRPGPGPAAYPAWSLPLHALRILGSCALSLLLWFSAGRAVRAALMWAGAEPAYGDDRVRLAVTVLVLTLIVLTEFVVCVGMLHSVRGALAEIRARRGEGAADGSLLGALDRAAPVFAAVYVIWGLHREDAREFAALDAAGRVGGDLPGALAGTGGSAGTGELTGAGDFAGTFAGTGAGGESGTILLGLDVRISAAIAVGACLLRLLFGWWHARGRGRAAGMLTAVAGLASAFYGVNVLLATAAWGRDRLEDRAVVAAAGDRLEELEKALPWWKGLREGAGQLWPLLVEALVEPLTWLIVAALVYGAFTGDARVLLRGTRPETAAGRVEHGRALSRAALGLRERWVPPLHAFRLVTRGGAVLFGMFCLCHVAFRVGADYADRGVRTLIGSDFPHFWALFGSPLEFAGELVTGVLTVCLLAAAFDLAATRGRARERALTA</sequence>
<evidence type="ECO:0000256" key="1">
    <source>
        <dbReference type="SAM" id="MobiDB-lite"/>
    </source>
</evidence>
<proteinExistence type="predicted"/>
<feature type="transmembrane region" description="Helical" evidence="2">
    <location>
        <begin position="47"/>
        <end position="68"/>
    </location>
</feature>
<keyword evidence="2" id="KW-0472">Membrane</keyword>
<keyword evidence="4" id="KW-1185">Reference proteome</keyword>
<organism evidence="3 4">
    <name type="scientific">Planomonospora corallina</name>
    <dbReference type="NCBI Taxonomy" id="1806052"/>
    <lineage>
        <taxon>Bacteria</taxon>
        <taxon>Bacillati</taxon>
        <taxon>Actinomycetota</taxon>
        <taxon>Actinomycetes</taxon>
        <taxon>Streptosporangiales</taxon>
        <taxon>Streptosporangiaceae</taxon>
        <taxon>Planomonospora</taxon>
    </lineage>
</organism>
<protein>
    <submittedName>
        <fullName evidence="3">Uncharacterized protein</fullName>
    </submittedName>
</protein>
<dbReference type="Proteomes" id="UP001595850">
    <property type="component" value="Unassembled WGS sequence"/>
</dbReference>
<feature type="transmembrane region" description="Helical" evidence="2">
    <location>
        <begin position="218"/>
        <end position="238"/>
    </location>
</feature>
<name>A0ABV8I8Y9_9ACTN</name>
<feature type="region of interest" description="Disordered" evidence="1">
    <location>
        <begin position="1"/>
        <end position="35"/>
    </location>
</feature>
<comment type="caution">
    <text evidence="3">The sequence shown here is derived from an EMBL/GenBank/DDBJ whole genome shotgun (WGS) entry which is preliminary data.</text>
</comment>
<feature type="transmembrane region" description="Helical" evidence="2">
    <location>
        <begin position="310"/>
        <end position="335"/>
    </location>
</feature>
<keyword evidence="2" id="KW-1133">Transmembrane helix</keyword>